<organism evidence="5 6">
    <name type="scientific">Shackletoniella antarctica</name>
    <dbReference type="NCBI Taxonomy" id="268115"/>
    <lineage>
        <taxon>Bacteria</taxon>
        <taxon>Bacillati</taxon>
        <taxon>Cyanobacteriota</taxon>
        <taxon>Cyanophyceae</taxon>
        <taxon>Oculatellales</taxon>
        <taxon>Oculatellaceae</taxon>
        <taxon>Shackletoniella</taxon>
    </lineage>
</organism>
<dbReference type="InterPro" id="IPR030673">
    <property type="entry name" value="PyroPPase_GppA_Ppx"/>
</dbReference>
<comment type="caution">
    <text evidence="5">The sequence shown here is derived from an EMBL/GenBank/DDBJ whole genome shotgun (WGS) entry which is preliminary data.</text>
</comment>
<dbReference type="PANTHER" id="PTHR30005">
    <property type="entry name" value="EXOPOLYPHOSPHATASE"/>
    <property type="match status" value="1"/>
</dbReference>
<dbReference type="EMBL" id="QBMN01000107">
    <property type="protein sequence ID" value="PZO38249.1"/>
    <property type="molecule type" value="Genomic_DNA"/>
</dbReference>
<dbReference type="Pfam" id="PF02541">
    <property type="entry name" value="Ppx-GppA"/>
    <property type="match status" value="1"/>
</dbReference>
<dbReference type="Gene3D" id="3.30.420.150">
    <property type="entry name" value="Exopolyphosphatase. Domain 2"/>
    <property type="match status" value="1"/>
</dbReference>
<evidence type="ECO:0000313" key="5">
    <source>
        <dbReference type="EMBL" id="PZO38249.1"/>
    </source>
</evidence>
<sequence length="552" mass="60963">MTGTTSTRELSTPFTDFSAFAPPEITGDRILAAIDVGTNSIHMVVVKIQPDLPAFTIVDREKETVRLGDFNEATGGLSEAAMERAIKALKRCCAIASGLKAEDIVAVATSAVREASNGNEFVERVYREVGLAINLISGNEEARRIYLGVLSGMEFDGQPHAIIDIGGGSTELILGTGEPHRFLSSTKVGAVRLTAQMVSTDPISDPEFAALRAYVRGMLESNTTGLKAHLTAAEPMQLTGTSGTIECLAAQVATERLGLVPDPLNGFQMSYEEISSLVEKLRQSTADERLEMPEMSPRRAEIIVAGAVILHEAMGLLKADSITICERALREGVVVDWMLSHGLIEDRMQFQKSVRQRNVLKTAKKYKVHLGRSQRVARFAMDLFDQTRDSLHTWGNLEKELLWAAAILHNSGHFVSHSSHHKHSYYLIRHGELLGYTETELEVIANIARYHRKSAPKKKHQNYSNLPTRCYQQMATHLSALLRLAVALDRRGIGAVKSIHCNFDTDAHVLHMEVKAAQPGDDCASELWSLDYKKEYFEQVFEVKLAARLATQ</sequence>
<protein>
    <submittedName>
        <fullName evidence="5">Exopolyphosphatase</fullName>
    </submittedName>
</protein>
<dbReference type="InterPro" id="IPR048950">
    <property type="entry name" value="Ppx_GppA_C"/>
</dbReference>
<dbReference type="PIRSF" id="PIRSF001267">
    <property type="entry name" value="Pyrophosphatase_GppA_Ppx"/>
    <property type="match status" value="1"/>
</dbReference>
<accession>A0A2W4W8H8</accession>
<name>A0A2W4W8H8_9CYAN</name>
<evidence type="ECO:0000313" key="6">
    <source>
        <dbReference type="Proteomes" id="UP000249081"/>
    </source>
</evidence>
<feature type="domain" description="Ppx/GppA phosphatase C-terminal" evidence="4">
    <location>
        <begin position="354"/>
        <end position="532"/>
    </location>
</feature>
<keyword evidence="2" id="KW-0378">Hydrolase</keyword>
<dbReference type="CDD" id="cd24006">
    <property type="entry name" value="ASKHA_NBD_PPX_GppA"/>
    <property type="match status" value="1"/>
</dbReference>
<dbReference type="SUPFAM" id="SSF53067">
    <property type="entry name" value="Actin-like ATPase domain"/>
    <property type="match status" value="2"/>
</dbReference>
<evidence type="ECO:0000256" key="1">
    <source>
        <dbReference type="ARBA" id="ARBA00007125"/>
    </source>
</evidence>
<dbReference type="AlphaFoldDB" id="A0A2W4W8H8"/>
<dbReference type="Pfam" id="PF21447">
    <property type="entry name" value="Ppx-GppA_III"/>
    <property type="match status" value="1"/>
</dbReference>
<dbReference type="Gene3D" id="3.30.420.40">
    <property type="match status" value="1"/>
</dbReference>
<dbReference type="Gene3D" id="1.10.3210.10">
    <property type="entry name" value="Hypothetical protein af1432"/>
    <property type="match status" value="1"/>
</dbReference>
<evidence type="ECO:0000259" key="3">
    <source>
        <dbReference type="Pfam" id="PF02541"/>
    </source>
</evidence>
<comment type="similarity">
    <text evidence="1">Belongs to the GppA/Ppx family.</text>
</comment>
<dbReference type="InterPro" id="IPR003695">
    <property type="entry name" value="Ppx_GppA_N"/>
</dbReference>
<dbReference type="FunFam" id="3.30.420.40:FF:000023">
    <property type="entry name" value="Guanosine-5'-triphosphate,3'-diphosphate pyrophosphatase"/>
    <property type="match status" value="1"/>
</dbReference>
<reference evidence="6" key="1">
    <citation type="submission" date="2018-04" db="EMBL/GenBank/DDBJ databases">
        <authorList>
            <person name="Cornet L."/>
        </authorList>
    </citation>
    <scope>NUCLEOTIDE SEQUENCE [LARGE SCALE GENOMIC DNA]</scope>
</reference>
<dbReference type="SUPFAM" id="SSF109604">
    <property type="entry name" value="HD-domain/PDEase-like"/>
    <property type="match status" value="1"/>
</dbReference>
<dbReference type="InterPro" id="IPR050273">
    <property type="entry name" value="GppA/Ppx_hydrolase"/>
</dbReference>
<dbReference type="InterPro" id="IPR043129">
    <property type="entry name" value="ATPase_NBD"/>
</dbReference>
<gene>
    <name evidence="5" type="ORF">DCF17_14920</name>
</gene>
<dbReference type="GO" id="GO:0016462">
    <property type="term" value="F:pyrophosphatase activity"/>
    <property type="evidence" value="ECO:0007669"/>
    <property type="project" value="TreeGrafter"/>
</dbReference>
<reference evidence="5 6" key="2">
    <citation type="submission" date="2018-06" db="EMBL/GenBank/DDBJ databases">
        <title>Metagenomic assembly of (sub)arctic Cyanobacteria and their associated microbiome from non-axenic cultures.</title>
        <authorList>
            <person name="Baurain D."/>
        </authorList>
    </citation>
    <scope>NUCLEOTIDE SEQUENCE [LARGE SCALE GENOMIC DNA]</scope>
    <source>
        <strain evidence="5">ULC041bin1</strain>
    </source>
</reference>
<dbReference type="PANTHER" id="PTHR30005:SF0">
    <property type="entry name" value="RETROGRADE REGULATION PROTEIN 2"/>
    <property type="match status" value="1"/>
</dbReference>
<evidence type="ECO:0000256" key="2">
    <source>
        <dbReference type="ARBA" id="ARBA00022801"/>
    </source>
</evidence>
<feature type="domain" description="Ppx/GppA phosphatase N-terminal" evidence="3">
    <location>
        <begin position="44"/>
        <end position="341"/>
    </location>
</feature>
<dbReference type="FunFam" id="1.10.3210.10:FF:000025">
    <property type="entry name" value="Exopolyphosphatase"/>
    <property type="match status" value="1"/>
</dbReference>
<evidence type="ECO:0000259" key="4">
    <source>
        <dbReference type="Pfam" id="PF21447"/>
    </source>
</evidence>
<proteinExistence type="inferred from homology"/>
<dbReference type="Proteomes" id="UP000249081">
    <property type="component" value="Unassembled WGS sequence"/>
</dbReference>